<dbReference type="EMBL" id="LSRL02000030">
    <property type="protein sequence ID" value="TDG48699.1"/>
    <property type="molecule type" value="Genomic_DNA"/>
</dbReference>
<name>A0A484BIR1_DRONA</name>
<protein>
    <submittedName>
        <fullName evidence="1">Uncharacterized protein</fullName>
    </submittedName>
</protein>
<sequence length="102" mass="11628">MNYDILQAGQHYNSEPSGVGALASSFDKSVLHISDWLTWEQNMIKIQSVLVNDGDAVRLAIEKQEKVLRELKMKKPQLNELVHTAEVLKGDIKRQQLQEKDV</sequence>
<dbReference type="OMA" id="GHENIVC"/>
<comment type="caution">
    <text evidence="1">The sequence shown here is derived from an EMBL/GenBank/DDBJ whole genome shotgun (WGS) entry which is preliminary data.</text>
</comment>
<dbReference type="OrthoDB" id="10057795at2759"/>
<dbReference type="SUPFAM" id="SSF46966">
    <property type="entry name" value="Spectrin repeat"/>
    <property type="match status" value="1"/>
</dbReference>
<dbReference type="Proteomes" id="UP000295192">
    <property type="component" value="Unassembled WGS sequence"/>
</dbReference>
<organism evidence="1 2">
    <name type="scientific">Drosophila navojoa</name>
    <name type="common">Fruit fly</name>
    <dbReference type="NCBI Taxonomy" id="7232"/>
    <lineage>
        <taxon>Eukaryota</taxon>
        <taxon>Metazoa</taxon>
        <taxon>Ecdysozoa</taxon>
        <taxon>Arthropoda</taxon>
        <taxon>Hexapoda</taxon>
        <taxon>Insecta</taxon>
        <taxon>Pterygota</taxon>
        <taxon>Neoptera</taxon>
        <taxon>Endopterygota</taxon>
        <taxon>Diptera</taxon>
        <taxon>Brachycera</taxon>
        <taxon>Muscomorpha</taxon>
        <taxon>Ephydroidea</taxon>
        <taxon>Drosophilidae</taxon>
        <taxon>Drosophila</taxon>
    </lineage>
</organism>
<gene>
    <name evidence="1" type="ORF">AWZ03_004811</name>
</gene>
<accession>A0A484BIR1</accession>
<proteinExistence type="predicted"/>
<keyword evidence="2" id="KW-1185">Reference proteome</keyword>
<evidence type="ECO:0000313" key="1">
    <source>
        <dbReference type="EMBL" id="TDG48699.1"/>
    </source>
</evidence>
<reference evidence="1 2" key="1">
    <citation type="journal article" date="2019" name="J. Hered.">
        <title>An Improved Genome Assembly for Drosophila navojoa, the Basal Species in the mojavensis Cluster.</title>
        <authorList>
            <person name="Vanderlinde T."/>
            <person name="Dupim E.G."/>
            <person name="Nazario-Yepiz N.O."/>
            <person name="Carvalho A.B."/>
        </authorList>
    </citation>
    <scope>NUCLEOTIDE SEQUENCE [LARGE SCALE GENOMIC DNA]</scope>
    <source>
        <strain evidence="1">Navoj_Jal97</strain>
        <tissue evidence="1">Whole organism</tissue>
    </source>
</reference>
<dbReference type="STRING" id="7232.A0A484BIR1"/>
<evidence type="ECO:0000313" key="2">
    <source>
        <dbReference type="Proteomes" id="UP000295192"/>
    </source>
</evidence>
<dbReference type="AlphaFoldDB" id="A0A484BIR1"/>